<feature type="region of interest" description="Disordered" evidence="3">
    <location>
        <begin position="20"/>
        <end position="68"/>
    </location>
</feature>
<dbReference type="InterPro" id="IPR036612">
    <property type="entry name" value="KH_dom_type_1_sf"/>
</dbReference>
<evidence type="ECO:0000313" key="6">
    <source>
        <dbReference type="Proteomes" id="UP000306102"/>
    </source>
</evidence>
<keyword evidence="2" id="KW-0694">RNA-binding</keyword>
<protein>
    <recommendedName>
        <fullName evidence="4">K Homology domain-containing protein</fullName>
    </recommendedName>
</protein>
<dbReference type="Gene3D" id="3.30.1370.10">
    <property type="entry name" value="K Homology domain, type 1"/>
    <property type="match status" value="2"/>
</dbReference>
<feature type="compositionally biased region" description="Polar residues" evidence="3">
    <location>
        <begin position="55"/>
        <end position="67"/>
    </location>
</feature>
<dbReference type="AlphaFoldDB" id="A0A4S4EAX0"/>
<dbReference type="SMART" id="SM00322">
    <property type="entry name" value="KH"/>
    <property type="match status" value="2"/>
</dbReference>
<dbReference type="CDD" id="cd00105">
    <property type="entry name" value="KH-I"/>
    <property type="match status" value="1"/>
</dbReference>
<organism evidence="5 6">
    <name type="scientific">Camellia sinensis var. sinensis</name>
    <name type="common">China tea</name>
    <dbReference type="NCBI Taxonomy" id="542762"/>
    <lineage>
        <taxon>Eukaryota</taxon>
        <taxon>Viridiplantae</taxon>
        <taxon>Streptophyta</taxon>
        <taxon>Embryophyta</taxon>
        <taxon>Tracheophyta</taxon>
        <taxon>Spermatophyta</taxon>
        <taxon>Magnoliopsida</taxon>
        <taxon>eudicotyledons</taxon>
        <taxon>Gunneridae</taxon>
        <taxon>Pentapetalae</taxon>
        <taxon>asterids</taxon>
        <taxon>Ericales</taxon>
        <taxon>Theaceae</taxon>
        <taxon>Camellia</taxon>
    </lineage>
</organism>
<dbReference type="Proteomes" id="UP000306102">
    <property type="component" value="Unassembled WGS sequence"/>
</dbReference>
<comment type="caution">
    <text evidence="5">The sequence shown here is derived from an EMBL/GenBank/DDBJ whole genome shotgun (WGS) entry which is preliminary data.</text>
</comment>
<dbReference type="EMBL" id="SDRB02005935">
    <property type="protein sequence ID" value="THG13330.1"/>
    <property type="molecule type" value="Genomic_DNA"/>
</dbReference>
<dbReference type="InterPro" id="IPR004087">
    <property type="entry name" value="KH_dom"/>
</dbReference>
<gene>
    <name evidence="5" type="ORF">TEA_026128</name>
</gene>
<evidence type="ECO:0000256" key="3">
    <source>
        <dbReference type="SAM" id="MobiDB-lite"/>
    </source>
</evidence>
<accession>A0A4S4EAX0</accession>
<dbReference type="InterPro" id="IPR004088">
    <property type="entry name" value="KH_dom_type_1"/>
</dbReference>
<sequence length="363" mass="40646">MWYFRWLEMGARVQRWLLESAQQQPSGREHQPASGGEQLQEPPAEVPQQEDVPSAEQQPAFETQTVSRKMEIPNNRDVWHNGIKVGVLIGKAGDTIWFLQINSGAKIQITRDADADPYSATRPVELIGTLENINMAEKLIKDVIAEAAGTVEQVLIQVPNQKVGVIIGKGGETIKNLQTRSGACIQLIPQHLPDGDQSKERTVRVASDKKQIEMAREMIKEVMNQCYMNSFYFPIICVSTGYDKGFIALIATLASRDVILGESSSVVDSKDQDVDGHVLVQYYGIHESAWVDPARDLSQFDDFLNKLEFEVLTPQITKRDRISTKLCTHDPPRHERIVGEDGARIGFPVWELELDFGLGKLVP</sequence>
<dbReference type="STRING" id="542762.A0A4S4EAX0"/>
<keyword evidence="1" id="KW-0677">Repeat</keyword>
<feature type="domain" description="K Homology" evidence="4">
    <location>
        <begin position="64"/>
        <end position="145"/>
    </location>
</feature>
<keyword evidence="6" id="KW-1185">Reference proteome</keyword>
<feature type="domain" description="K Homology" evidence="4">
    <location>
        <begin position="150"/>
        <end position="224"/>
    </location>
</feature>
<proteinExistence type="predicted"/>
<dbReference type="Pfam" id="PF00013">
    <property type="entry name" value="KH_1"/>
    <property type="match status" value="2"/>
</dbReference>
<evidence type="ECO:0000256" key="2">
    <source>
        <dbReference type="PROSITE-ProRule" id="PRU00117"/>
    </source>
</evidence>
<dbReference type="SUPFAM" id="SSF54791">
    <property type="entry name" value="Eukaryotic type KH-domain (KH-domain type I)"/>
    <property type="match status" value="2"/>
</dbReference>
<dbReference type="GO" id="GO:0003723">
    <property type="term" value="F:RNA binding"/>
    <property type="evidence" value="ECO:0007669"/>
    <property type="project" value="UniProtKB-UniRule"/>
</dbReference>
<reference evidence="5 6" key="1">
    <citation type="journal article" date="2018" name="Proc. Natl. Acad. Sci. U.S.A.">
        <title>Draft genome sequence of Camellia sinensis var. sinensis provides insights into the evolution of the tea genome and tea quality.</title>
        <authorList>
            <person name="Wei C."/>
            <person name="Yang H."/>
            <person name="Wang S."/>
            <person name="Zhao J."/>
            <person name="Liu C."/>
            <person name="Gao L."/>
            <person name="Xia E."/>
            <person name="Lu Y."/>
            <person name="Tai Y."/>
            <person name="She G."/>
            <person name="Sun J."/>
            <person name="Cao H."/>
            <person name="Tong W."/>
            <person name="Gao Q."/>
            <person name="Li Y."/>
            <person name="Deng W."/>
            <person name="Jiang X."/>
            <person name="Wang W."/>
            <person name="Chen Q."/>
            <person name="Zhang S."/>
            <person name="Li H."/>
            <person name="Wu J."/>
            <person name="Wang P."/>
            <person name="Li P."/>
            <person name="Shi C."/>
            <person name="Zheng F."/>
            <person name="Jian J."/>
            <person name="Huang B."/>
            <person name="Shan D."/>
            <person name="Shi M."/>
            <person name="Fang C."/>
            <person name="Yue Y."/>
            <person name="Li F."/>
            <person name="Li D."/>
            <person name="Wei S."/>
            <person name="Han B."/>
            <person name="Jiang C."/>
            <person name="Yin Y."/>
            <person name="Xia T."/>
            <person name="Zhang Z."/>
            <person name="Bennetzen J.L."/>
            <person name="Zhao S."/>
            <person name="Wan X."/>
        </authorList>
    </citation>
    <scope>NUCLEOTIDE SEQUENCE [LARGE SCALE GENOMIC DNA]</scope>
    <source>
        <strain evidence="6">cv. Shuchazao</strain>
        <tissue evidence="5">Leaf</tissue>
    </source>
</reference>
<evidence type="ECO:0000256" key="1">
    <source>
        <dbReference type="ARBA" id="ARBA00022737"/>
    </source>
</evidence>
<evidence type="ECO:0000313" key="5">
    <source>
        <dbReference type="EMBL" id="THG13330.1"/>
    </source>
</evidence>
<dbReference type="PROSITE" id="PS50084">
    <property type="entry name" value="KH_TYPE_1"/>
    <property type="match status" value="2"/>
</dbReference>
<name>A0A4S4EAX0_CAMSN</name>
<evidence type="ECO:0000259" key="4">
    <source>
        <dbReference type="SMART" id="SM00322"/>
    </source>
</evidence>
<dbReference type="PANTHER" id="PTHR10288">
    <property type="entry name" value="KH DOMAIN CONTAINING RNA BINDING PROTEIN"/>
    <property type="match status" value="1"/>
</dbReference>